<evidence type="ECO:0000313" key="3">
    <source>
        <dbReference type="Proteomes" id="UP001362999"/>
    </source>
</evidence>
<dbReference type="Proteomes" id="UP001362999">
    <property type="component" value="Unassembled WGS sequence"/>
</dbReference>
<organism evidence="2 3">
    <name type="scientific">Favolaschia claudopus</name>
    <dbReference type="NCBI Taxonomy" id="2862362"/>
    <lineage>
        <taxon>Eukaryota</taxon>
        <taxon>Fungi</taxon>
        <taxon>Dikarya</taxon>
        <taxon>Basidiomycota</taxon>
        <taxon>Agaricomycotina</taxon>
        <taxon>Agaricomycetes</taxon>
        <taxon>Agaricomycetidae</taxon>
        <taxon>Agaricales</taxon>
        <taxon>Marasmiineae</taxon>
        <taxon>Mycenaceae</taxon>
        <taxon>Favolaschia</taxon>
    </lineage>
</organism>
<name>A0AAW0AYI3_9AGAR</name>
<dbReference type="AlphaFoldDB" id="A0AAW0AYI3"/>
<comment type="caution">
    <text evidence="2">The sequence shown here is derived from an EMBL/GenBank/DDBJ whole genome shotgun (WGS) entry which is preliminary data.</text>
</comment>
<evidence type="ECO:0000256" key="1">
    <source>
        <dbReference type="SAM" id="MobiDB-lite"/>
    </source>
</evidence>
<keyword evidence="3" id="KW-1185">Reference proteome</keyword>
<feature type="region of interest" description="Disordered" evidence="1">
    <location>
        <begin position="350"/>
        <end position="372"/>
    </location>
</feature>
<evidence type="ECO:0000313" key="2">
    <source>
        <dbReference type="EMBL" id="KAK7017315.1"/>
    </source>
</evidence>
<sequence length="404" mass="46391">MPLYAVDGFEYELERCCMFSVGREACEPEFLFLDPSFALSNPVEPRDEPAFWRFITGPQTSIKSDKPSRSDYIYTEEPKFERIESREYSDVPTRRVEPMLKGRESQKNTPWGIQVNELTYNSEVVIRPPGPSRWDIAQRQSRQRSTFRPIPQNTLANPVYCRLRHKSIEFDRLTYLESRTPNNVIAIPGAAASYTETPIPRHPMVGGIRVEGERKFLKFLERRNFLLLDSVSTVKLEKTMKSPHRIMTWHHWLDMMFVIVSAATSLSCLLPSSPLQAPRLSRHPRRKLEAFDTVSLLNIPSSFNLQASSSHEDLSTSDKSPQVRKIQEHHCARLRLQDNGRKSPRLQAENLQECNPCKPSSKSLPSSSPSLSQQHVSALSPPLFLSIFRKIIIYFRSLLFSSPS</sequence>
<protein>
    <submittedName>
        <fullName evidence="2">Uncharacterized protein</fullName>
    </submittedName>
</protein>
<feature type="compositionally biased region" description="Low complexity" evidence="1">
    <location>
        <begin position="358"/>
        <end position="372"/>
    </location>
</feature>
<accession>A0AAW0AYI3</accession>
<dbReference type="EMBL" id="JAWWNJ010000048">
    <property type="protein sequence ID" value="KAK7017315.1"/>
    <property type="molecule type" value="Genomic_DNA"/>
</dbReference>
<reference evidence="2 3" key="1">
    <citation type="journal article" date="2024" name="J Genomics">
        <title>Draft genome sequencing and assembly of Favolaschia claudopus CIRM-BRFM 2984 isolated from oak limbs.</title>
        <authorList>
            <person name="Navarro D."/>
            <person name="Drula E."/>
            <person name="Chaduli D."/>
            <person name="Cazenave R."/>
            <person name="Ahrendt S."/>
            <person name="Wang J."/>
            <person name="Lipzen A."/>
            <person name="Daum C."/>
            <person name="Barry K."/>
            <person name="Grigoriev I.V."/>
            <person name="Favel A."/>
            <person name="Rosso M.N."/>
            <person name="Martin F."/>
        </authorList>
    </citation>
    <scope>NUCLEOTIDE SEQUENCE [LARGE SCALE GENOMIC DNA]</scope>
    <source>
        <strain evidence="2 3">CIRM-BRFM 2984</strain>
    </source>
</reference>
<gene>
    <name evidence="2" type="ORF">R3P38DRAFT_3360738</name>
</gene>
<proteinExistence type="predicted"/>